<dbReference type="PANTHER" id="PTHR43877">
    <property type="entry name" value="AMINOALKYLPHOSPHONATE N-ACETYLTRANSFERASE-RELATED-RELATED"/>
    <property type="match status" value="1"/>
</dbReference>
<keyword evidence="2 4" id="KW-0012">Acyltransferase</keyword>
<dbReference type="CDD" id="cd04301">
    <property type="entry name" value="NAT_SF"/>
    <property type="match status" value="1"/>
</dbReference>
<protein>
    <submittedName>
        <fullName evidence="4">GNAT family N-acetyltransferase</fullName>
        <ecNumber evidence="4">2.3.1.-</ecNumber>
    </submittedName>
</protein>
<dbReference type="SUPFAM" id="SSF55729">
    <property type="entry name" value="Acyl-CoA N-acyltransferases (Nat)"/>
    <property type="match status" value="1"/>
</dbReference>
<evidence type="ECO:0000313" key="4">
    <source>
        <dbReference type="EMBL" id="MDT2736631.1"/>
    </source>
</evidence>
<dbReference type="GO" id="GO:0016747">
    <property type="term" value="F:acyltransferase activity, transferring groups other than amino-acyl groups"/>
    <property type="evidence" value="ECO:0007669"/>
    <property type="project" value="InterPro"/>
</dbReference>
<dbReference type="EMBL" id="JARQAI010000005">
    <property type="protein sequence ID" value="MDT2736631.1"/>
    <property type="molecule type" value="Genomic_DNA"/>
</dbReference>
<feature type="domain" description="N-acetyltransferase" evidence="3">
    <location>
        <begin position="2"/>
        <end position="143"/>
    </location>
</feature>
<evidence type="ECO:0000256" key="2">
    <source>
        <dbReference type="ARBA" id="ARBA00023315"/>
    </source>
</evidence>
<gene>
    <name evidence="4" type="ORF">P7H00_05700</name>
    <name evidence="5" type="ORF">P7H46_08955</name>
</gene>
<dbReference type="Pfam" id="PF13673">
    <property type="entry name" value="Acetyltransf_10"/>
    <property type="match status" value="1"/>
</dbReference>
<dbReference type="EMBL" id="JARQAZ010000006">
    <property type="protein sequence ID" value="MDT2770965.1"/>
    <property type="molecule type" value="Genomic_DNA"/>
</dbReference>
<evidence type="ECO:0000256" key="1">
    <source>
        <dbReference type="ARBA" id="ARBA00022679"/>
    </source>
</evidence>
<proteinExistence type="predicted"/>
<evidence type="ECO:0000259" key="3">
    <source>
        <dbReference type="PROSITE" id="PS51186"/>
    </source>
</evidence>
<accession>A0AAE4I2N2</accession>
<dbReference type="AlphaFoldDB" id="A0AAE4I2N2"/>
<organism evidence="4 6">
    <name type="scientific">Enterococcus pseudoavium</name>
    <dbReference type="NCBI Taxonomy" id="44007"/>
    <lineage>
        <taxon>Bacteria</taxon>
        <taxon>Bacillati</taxon>
        <taxon>Bacillota</taxon>
        <taxon>Bacilli</taxon>
        <taxon>Lactobacillales</taxon>
        <taxon>Enterococcaceae</taxon>
        <taxon>Enterococcus</taxon>
    </lineage>
</organism>
<dbReference type="EC" id="2.3.1.-" evidence="4"/>
<dbReference type="Proteomes" id="UP001269061">
    <property type="component" value="Unassembled WGS sequence"/>
</dbReference>
<dbReference type="InterPro" id="IPR000182">
    <property type="entry name" value="GNAT_dom"/>
</dbReference>
<dbReference type="Proteomes" id="UP001180842">
    <property type="component" value="Unassembled WGS sequence"/>
</dbReference>
<dbReference type="PROSITE" id="PS51186">
    <property type="entry name" value="GNAT"/>
    <property type="match status" value="1"/>
</dbReference>
<keyword evidence="1 4" id="KW-0808">Transferase</keyword>
<dbReference type="InterPro" id="IPR050832">
    <property type="entry name" value="Bact_Acetyltransf"/>
</dbReference>
<evidence type="ECO:0000313" key="6">
    <source>
        <dbReference type="Proteomes" id="UP001180842"/>
    </source>
</evidence>
<name>A0AAE4I2N2_9ENTE</name>
<sequence length="146" mass="16559">MREYLDATPAVQAAAFYLRYQVFVLEQKIAPELEFDTLDTPDRQYLVFFEGDLPVATVRYQKLDSRTLNPDRLCVHPKFRGQGLGQKLLAKIEQQAVFEGCSQSVLSAELDALGFYQRCAYQVVSDVFEEDGIPCVKMQKELGPAN</sequence>
<dbReference type="Gene3D" id="3.40.630.30">
    <property type="match status" value="1"/>
</dbReference>
<evidence type="ECO:0000313" key="7">
    <source>
        <dbReference type="Proteomes" id="UP001269061"/>
    </source>
</evidence>
<dbReference type="InterPro" id="IPR016181">
    <property type="entry name" value="Acyl_CoA_acyltransferase"/>
</dbReference>
<evidence type="ECO:0000313" key="5">
    <source>
        <dbReference type="EMBL" id="MDT2770965.1"/>
    </source>
</evidence>
<dbReference type="RefSeq" id="WP_115872394.1">
    <property type="nucleotide sequence ID" value="NZ_JARQAI010000005.1"/>
</dbReference>
<comment type="caution">
    <text evidence="4">The sequence shown here is derived from an EMBL/GenBank/DDBJ whole genome shotgun (WGS) entry which is preliminary data.</text>
</comment>
<reference evidence="4 7" key="1">
    <citation type="submission" date="2023-03" db="EMBL/GenBank/DDBJ databases">
        <authorList>
            <person name="Shen W."/>
            <person name="Cai J."/>
        </authorList>
    </citation>
    <scope>NUCLEOTIDE SEQUENCE</scope>
    <source>
        <strain evidence="4">P69-2</strain>
        <strain evidence="5 7">Y59</strain>
    </source>
</reference>
<keyword evidence="7" id="KW-1185">Reference proteome</keyword>